<dbReference type="RefSeq" id="WP_202239735.1">
    <property type="nucleotide sequence ID" value="NZ_AP018366.1"/>
</dbReference>
<organism evidence="1 2">
    <name type="scientific">Actinacidiphila reveromycinica</name>
    <dbReference type="NCBI Taxonomy" id="659352"/>
    <lineage>
        <taxon>Bacteria</taxon>
        <taxon>Bacillati</taxon>
        <taxon>Actinomycetota</taxon>
        <taxon>Actinomycetes</taxon>
        <taxon>Kitasatosporales</taxon>
        <taxon>Streptomycetaceae</taxon>
        <taxon>Actinacidiphila</taxon>
    </lineage>
</organism>
<name>A0A7R6QIC3_9ACTN</name>
<sequence length="127" mass="14996">MKFLTDWMRDPDAFDPAARIRHVSFAGTTYQLHNLMGPGWYMSVYLEGQHIGMVDWEDWAAVEATALRHRQRERDSRLRCDVLDARRAAENGKPLPEHVKENARRYMREIAHDQAWKMISRDPENDD</sequence>
<geneLocation type="plasmid" evidence="1 2">
    <name>pRVR1</name>
</geneLocation>
<dbReference type="Proteomes" id="UP000595703">
    <property type="component" value="Plasmid pRVR1"/>
</dbReference>
<evidence type="ECO:0000313" key="2">
    <source>
        <dbReference type="Proteomes" id="UP000595703"/>
    </source>
</evidence>
<gene>
    <name evidence="1" type="ORF">RVR_P11</name>
</gene>
<dbReference type="EMBL" id="AP018366">
    <property type="protein sequence ID" value="BBG20633.1"/>
    <property type="molecule type" value="Genomic_DNA"/>
</dbReference>
<keyword evidence="2" id="KW-1185">Reference proteome</keyword>
<reference evidence="1 2" key="1">
    <citation type="journal article" date="2020" name="Sci. Rep.">
        <title>beta-carboline chemical signals induce reveromycin production through a LuxR family regulator in Streptomyces sp. SN-593.</title>
        <authorList>
            <person name="Panthee S."/>
            <person name="Kito N."/>
            <person name="Hayashi T."/>
            <person name="Shimizu T."/>
            <person name="Ishikawa J."/>
            <person name="Hamamoto H."/>
            <person name="Osada H."/>
            <person name="Takahashi S."/>
        </authorList>
    </citation>
    <scope>NUCLEOTIDE SEQUENCE [LARGE SCALE GENOMIC DNA]</scope>
    <source>
        <strain evidence="1 2">SN-593</strain>
        <plasmid evidence="1 2">pRVR1</plasmid>
    </source>
</reference>
<evidence type="ECO:0000313" key="1">
    <source>
        <dbReference type="EMBL" id="BBG20633.1"/>
    </source>
</evidence>
<accession>A0A7R6QIC3</accession>
<protein>
    <submittedName>
        <fullName evidence="1">Uncharacterized protein</fullName>
    </submittedName>
</protein>
<dbReference type="AlphaFoldDB" id="A0A7R6QIC3"/>
<proteinExistence type="predicted"/>
<keyword evidence="1" id="KW-0614">Plasmid</keyword>
<dbReference type="KEGG" id="arev:RVR_P11"/>